<gene>
    <name evidence="1" type="ORF">DM860_001768</name>
</gene>
<evidence type="ECO:0000313" key="2">
    <source>
        <dbReference type="Proteomes" id="UP000249390"/>
    </source>
</evidence>
<comment type="caution">
    <text evidence="1">The sequence shown here is derived from an EMBL/GenBank/DDBJ whole genome shotgun (WGS) entry which is preliminary data.</text>
</comment>
<dbReference type="EMBL" id="NQVE01000009">
    <property type="protein sequence ID" value="RAL54640.1"/>
    <property type="molecule type" value="Genomic_DNA"/>
</dbReference>
<dbReference type="Proteomes" id="UP000249390">
    <property type="component" value="Unassembled WGS sequence"/>
</dbReference>
<evidence type="ECO:0000313" key="1">
    <source>
        <dbReference type="EMBL" id="RAL54640.1"/>
    </source>
</evidence>
<organism evidence="1 2">
    <name type="scientific">Cuscuta australis</name>
    <dbReference type="NCBI Taxonomy" id="267555"/>
    <lineage>
        <taxon>Eukaryota</taxon>
        <taxon>Viridiplantae</taxon>
        <taxon>Streptophyta</taxon>
        <taxon>Embryophyta</taxon>
        <taxon>Tracheophyta</taxon>
        <taxon>Spermatophyta</taxon>
        <taxon>Magnoliopsida</taxon>
        <taxon>eudicotyledons</taxon>
        <taxon>Gunneridae</taxon>
        <taxon>Pentapetalae</taxon>
        <taxon>asterids</taxon>
        <taxon>lamiids</taxon>
        <taxon>Solanales</taxon>
        <taxon>Convolvulaceae</taxon>
        <taxon>Cuscuteae</taxon>
        <taxon>Cuscuta</taxon>
        <taxon>Cuscuta subgen. Grammica</taxon>
        <taxon>Cuscuta sect. Cleistogrammica</taxon>
    </lineage>
</organism>
<accession>A0A328EAI6</accession>
<proteinExistence type="predicted"/>
<sequence length="110" mass="12380">MYSLLFSILRSSFSQTLLGPVAMNSLPHPTPSHILFCQLFLSLLYVNLICSPDPPSRTHTNTKREKVLFEFVLLQSTVIPTRERGWKSDVHIRAAGNAKSLRTGQSINQI</sequence>
<name>A0A328EAI6_9ASTE</name>
<keyword evidence="2" id="KW-1185">Reference proteome</keyword>
<protein>
    <submittedName>
        <fullName evidence="1">Uncharacterized protein</fullName>
    </submittedName>
</protein>
<reference evidence="1 2" key="1">
    <citation type="submission" date="2018-06" db="EMBL/GenBank/DDBJ databases">
        <title>The Genome of Cuscuta australis (Dodder) Provides Insight into the Evolution of Plant Parasitism.</title>
        <authorList>
            <person name="Liu H."/>
        </authorList>
    </citation>
    <scope>NUCLEOTIDE SEQUENCE [LARGE SCALE GENOMIC DNA]</scope>
    <source>
        <strain evidence="2">cv. Yunnan</strain>
        <tissue evidence="1">Vines</tissue>
    </source>
</reference>
<dbReference type="AlphaFoldDB" id="A0A328EAI6"/>